<feature type="transmembrane region" description="Helical" evidence="8">
    <location>
        <begin position="72"/>
        <end position="91"/>
    </location>
</feature>
<dbReference type="GO" id="GO:0048473">
    <property type="term" value="P:D-methionine transmembrane transport"/>
    <property type="evidence" value="ECO:0007669"/>
    <property type="project" value="TreeGrafter"/>
</dbReference>
<sequence>MNEFFTKYFPNIWNLREDILLSTYETIYMVVVTSLFSVLFGILFGVTLVVADRGGILENRLVYSVLEKLINLFRSIPFIILIAVVVPLTRLITGTSIGMNAAIVPLVIGIVPFYARQIQNALVEVDSGIIEAAQSMGLGPLEIIFRVYLKEGLSAIIRASSVTIINLIGLTTMAGAIGSGGLGSLAINKGYNRFQTDITLVATILILILVFVCQFIGDYFTKKTTH</sequence>
<dbReference type="Pfam" id="PF00528">
    <property type="entry name" value="BPD_transp_1"/>
    <property type="match status" value="1"/>
</dbReference>
<comment type="subcellular location">
    <subcellularLocation>
        <location evidence="1 8">Cell membrane</location>
        <topology evidence="1 8">Multi-pass membrane protein</topology>
    </subcellularLocation>
</comment>
<dbReference type="PROSITE" id="PS50928">
    <property type="entry name" value="ABC_TM1"/>
    <property type="match status" value="1"/>
</dbReference>
<feature type="domain" description="ABC transmembrane type-1" evidence="9">
    <location>
        <begin position="23"/>
        <end position="217"/>
    </location>
</feature>
<evidence type="ECO:0000313" key="13">
    <source>
        <dbReference type="Proteomes" id="UP000442469"/>
    </source>
</evidence>
<dbReference type="Proteomes" id="UP000442469">
    <property type="component" value="Unassembled WGS sequence"/>
</dbReference>
<dbReference type="SUPFAM" id="SSF161098">
    <property type="entry name" value="MetI-like"/>
    <property type="match status" value="1"/>
</dbReference>
<evidence type="ECO:0000256" key="7">
    <source>
        <dbReference type="ARBA" id="ARBA00023136"/>
    </source>
</evidence>
<dbReference type="AlphaFoldDB" id="A0A090ZPJ9"/>
<dbReference type="HOGENOM" id="CLU_077375_0_1_9"/>
<gene>
    <name evidence="10" type="ORF">DJ90_1884</name>
    <name evidence="11" type="ORF">GNQ08_14380</name>
</gene>
<dbReference type="STRING" id="44252.DJ90_1884"/>
<dbReference type="PANTHER" id="PTHR30450:SF1">
    <property type="entry name" value="D-METHIONINE TRANSPORT SYSTEM PERMEASE PROTEIN METI-RELATED"/>
    <property type="match status" value="1"/>
</dbReference>
<dbReference type="InterPro" id="IPR000515">
    <property type="entry name" value="MetI-like"/>
</dbReference>
<feature type="transmembrane region" description="Helical" evidence="8">
    <location>
        <begin position="27"/>
        <end position="51"/>
    </location>
</feature>
<dbReference type="InterPro" id="IPR035906">
    <property type="entry name" value="MetI-like_sf"/>
</dbReference>
<keyword evidence="3 8" id="KW-0813">Transport</keyword>
<proteinExistence type="inferred from homology"/>
<evidence type="ECO:0000313" key="11">
    <source>
        <dbReference type="EMBL" id="MUG23583.1"/>
    </source>
</evidence>
<dbReference type="PATRIC" id="fig|44252.3.peg.83"/>
<dbReference type="EMBL" id="WNZZ01000009">
    <property type="protein sequence ID" value="MUG23583.1"/>
    <property type="molecule type" value="Genomic_DNA"/>
</dbReference>
<protein>
    <submittedName>
        <fullName evidence="11">ABC transporter permease subunit</fullName>
    </submittedName>
    <submittedName>
        <fullName evidence="10">Binding--dependent transport system inner membrane component family protein</fullName>
    </submittedName>
</protein>
<dbReference type="EMBL" id="JMQA01000001">
    <property type="protein sequence ID" value="KFN12368.1"/>
    <property type="molecule type" value="Genomic_DNA"/>
</dbReference>
<dbReference type="GeneID" id="77008130"/>
<accession>A0A090ZPJ9</accession>
<dbReference type="RefSeq" id="WP_036624070.1">
    <property type="nucleotide sequence ID" value="NZ_BGML01000001.1"/>
</dbReference>
<evidence type="ECO:0000256" key="2">
    <source>
        <dbReference type="ARBA" id="ARBA00007069"/>
    </source>
</evidence>
<evidence type="ECO:0000256" key="1">
    <source>
        <dbReference type="ARBA" id="ARBA00004651"/>
    </source>
</evidence>
<evidence type="ECO:0000256" key="6">
    <source>
        <dbReference type="ARBA" id="ARBA00022989"/>
    </source>
</evidence>
<name>A0A090ZPJ9_PAEMA</name>
<keyword evidence="7 8" id="KW-0472">Membrane</keyword>
<evidence type="ECO:0000313" key="10">
    <source>
        <dbReference type="EMBL" id="KFN12368.1"/>
    </source>
</evidence>
<organism evidence="10 12">
    <name type="scientific">Paenibacillus macerans</name>
    <name type="common">Bacillus macerans</name>
    <dbReference type="NCBI Taxonomy" id="44252"/>
    <lineage>
        <taxon>Bacteria</taxon>
        <taxon>Bacillati</taxon>
        <taxon>Bacillota</taxon>
        <taxon>Bacilli</taxon>
        <taxon>Bacillales</taxon>
        <taxon>Paenibacillaceae</taxon>
        <taxon>Paenibacillus</taxon>
    </lineage>
</organism>
<keyword evidence="5 8" id="KW-0812">Transmembrane</keyword>
<evidence type="ECO:0000256" key="3">
    <source>
        <dbReference type="ARBA" id="ARBA00022448"/>
    </source>
</evidence>
<evidence type="ECO:0000256" key="4">
    <source>
        <dbReference type="ARBA" id="ARBA00022475"/>
    </source>
</evidence>
<dbReference type="FunFam" id="1.10.3720.10:FF:000002">
    <property type="entry name" value="D-methionine ABC transporter permease MetI"/>
    <property type="match status" value="1"/>
</dbReference>
<dbReference type="Gene3D" id="1.10.3720.10">
    <property type="entry name" value="MetI-like"/>
    <property type="match status" value="1"/>
</dbReference>
<dbReference type="OrthoDB" id="9793490at2"/>
<feature type="transmembrane region" description="Helical" evidence="8">
    <location>
        <begin position="198"/>
        <end position="220"/>
    </location>
</feature>
<evidence type="ECO:0000256" key="8">
    <source>
        <dbReference type="RuleBase" id="RU363032"/>
    </source>
</evidence>
<evidence type="ECO:0000256" key="5">
    <source>
        <dbReference type="ARBA" id="ARBA00022692"/>
    </source>
</evidence>
<keyword evidence="4" id="KW-1003">Cell membrane</keyword>
<keyword evidence="6 8" id="KW-1133">Transmembrane helix</keyword>
<dbReference type="CDD" id="cd06261">
    <property type="entry name" value="TM_PBP2"/>
    <property type="match status" value="1"/>
</dbReference>
<feature type="transmembrane region" description="Helical" evidence="8">
    <location>
        <begin position="97"/>
        <end position="115"/>
    </location>
</feature>
<evidence type="ECO:0000259" key="9">
    <source>
        <dbReference type="PROSITE" id="PS50928"/>
    </source>
</evidence>
<reference evidence="11 13" key="2">
    <citation type="submission" date="2019-11" db="EMBL/GenBank/DDBJ databases">
        <title>Draft genome sequences of five Paenibacillus species of dairy origin.</title>
        <authorList>
            <person name="Olajide A.M."/>
            <person name="Chen S."/>
            <person name="Lapointe G."/>
        </authorList>
    </citation>
    <scope>NUCLEOTIDE SEQUENCE [LARGE SCALE GENOMIC DNA]</scope>
    <source>
        <strain evidence="11 13">3CT49</strain>
    </source>
</reference>
<dbReference type="PANTHER" id="PTHR30450">
    <property type="entry name" value="ABC TRANSPORTER PERMEASE"/>
    <property type="match status" value="1"/>
</dbReference>
<feature type="transmembrane region" description="Helical" evidence="8">
    <location>
        <begin position="155"/>
        <end position="178"/>
    </location>
</feature>
<dbReference type="Proteomes" id="UP000029278">
    <property type="component" value="Unassembled WGS sequence"/>
</dbReference>
<keyword evidence="12" id="KW-1185">Reference proteome</keyword>
<comment type="caution">
    <text evidence="10">The sequence shown here is derived from an EMBL/GenBank/DDBJ whole genome shotgun (WGS) entry which is preliminary data.</text>
</comment>
<dbReference type="GO" id="GO:0005886">
    <property type="term" value="C:plasma membrane"/>
    <property type="evidence" value="ECO:0007669"/>
    <property type="project" value="UniProtKB-SubCell"/>
</dbReference>
<evidence type="ECO:0000313" key="12">
    <source>
        <dbReference type="Proteomes" id="UP000029278"/>
    </source>
</evidence>
<reference evidence="10 12" key="1">
    <citation type="submission" date="2014-04" db="EMBL/GenBank/DDBJ databases">
        <authorList>
            <person name="Bishop-Lilly K.A."/>
            <person name="Broomall S.M."/>
            <person name="Chain P.S."/>
            <person name="Chertkov O."/>
            <person name="Coyne S.R."/>
            <person name="Daligault H.E."/>
            <person name="Davenport K.W."/>
            <person name="Erkkila T."/>
            <person name="Frey K.G."/>
            <person name="Gibbons H.S."/>
            <person name="Gu W."/>
            <person name="Jaissle J."/>
            <person name="Johnson S.L."/>
            <person name="Koroleva G.I."/>
            <person name="Ladner J.T."/>
            <person name="Lo C.-C."/>
            <person name="Minogue T.D."/>
            <person name="Munk C."/>
            <person name="Palacios G.F."/>
            <person name="Redden C.L."/>
            <person name="Rosenzweig C.N."/>
            <person name="Scholz M.B."/>
            <person name="Teshima H."/>
            <person name="Xu Y."/>
        </authorList>
    </citation>
    <scope>NUCLEOTIDE SEQUENCE [LARGE SCALE GENOMIC DNA]</scope>
    <source>
        <strain evidence="10 12">8244</strain>
    </source>
</reference>
<dbReference type="InterPro" id="IPR051322">
    <property type="entry name" value="AA_ABC_Transporter_Permease"/>
</dbReference>
<comment type="similarity">
    <text evidence="2">Belongs to the binding-protein-dependent transport system permease family. CysTW subfamily.</text>
</comment>